<evidence type="ECO:0000313" key="5">
    <source>
        <dbReference type="Proteomes" id="UP000325286"/>
    </source>
</evidence>
<dbReference type="Gene3D" id="3.40.30.10">
    <property type="entry name" value="Glutaredoxin"/>
    <property type="match status" value="1"/>
</dbReference>
<organism evidence="4 5">
    <name type="scientific">Roseimaritima ulvae</name>
    <dbReference type="NCBI Taxonomy" id="980254"/>
    <lineage>
        <taxon>Bacteria</taxon>
        <taxon>Pseudomonadati</taxon>
        <taxon>Planctomycetota</taxon>
        <taxon>Planctomycetia</taxon>
        <taxon>Pirellulales</taxon>
        <taxon>Pirellulaceae</taxon>
        <taxon>Roseimaritima</taxon>
    </lineage>
</organism>
<dbReference type="InterPro" id="IPR000866">
    <property type="entry name" value="AhpC/TSA"/>
</dbReference>
<feature type="domain" description="Thioredoxin" evidence="3">
    <location>
        <begin position="720"/>
        <end position="874"/>
    </location>
</feature>
<reference evidence="4 5" key="1">
    <citation type="submission" date="2019-08" db="EMBL/GenBank/DDBJ databases">
        <title>Deep-cultivation of Planctomycetes and their phenomic and genomic characterization uncovers novel biology.</title>
        <authorList>
            <person name="Wiegand S."/>
            <person name="Jogler M."/>
            <person name="Boedeker C."/>
            <person name="Pinto D."/>
            <person name="Vollmers J."/>
            <person name="Rivas-Marin E."/>
            <person name="Kohn T."/>
            <person name="Peeters S.H."/>
            <person name="Heuer A."/>
            <person name="Rast P."/>
            <person name="Oberbeckmann S."/>
            <person name="Bunk B."/>
            <person name="Jeske O."/>
            <person name="Meyerdierks A."/>
            <person name="Storesund J.E."/>
            <person name="Kallscheuer N."/>
            <person name="Luecker S."/>
            <person name="Lage O.M."/>
            <person name="Pohl T."/>
            <person name="Merkel B.J."/>
            <person name="Hornburger P."/>
            <person name="Mueller R.-W."/>
            <person name="Bruemmer F."/>
            <person name="Labrenz M."/>
            <person name="Spormann A.M."/>
            <person name="Op den Camp H."/>
            <person name="Overmann J."/>
            <person name="Amann R."/>
            <person name="Jetten M.S.M."/>
            <person name="Mascher T."/>
            <person name="Medema M.H."/>
            <person name="Devos D.P."/>
            <person name="Kaster A.-K."/>
            <person name="Ovreas L."/>
            <person name="Rohde M."/>
            <person name="Galperin M.Y."/>
            <person name="Jogler C."/>
        </authorList>
    </citation>
    <scope>NUCLEOTIDE SEQUENCE [LARGE SCALE GENOMIC DNA]</scope>
    <source>
        <strain evidence="4 5">UC8</strain>
    </source>
</reference>
<dbReference type="InterPro" id="IPR011990">
    <property type="entry name" value="TPR-like_helical_dom_sf"/>
</dbReference>
<evidence type="ECO:0000256" key="2">
    <source>
        <dbReference type="SAM" id="SignalP"/>
    </source>
</evidence>
<dbReference type="InterPro" id="IPR036249">
    <property type="entry name" value="Thioredoxin-like_sf"/>
</dbReference>
<feature type="region of interest" description="Disordered" evidence="1">
    <location>
        <begin position="31"/>
        <end position="53"/>
    </location>
</feature>
<keyword evidence="4" id="KW-0575">Peroxidase</keyword>
<proteinExistence type="predicted"/>
<keyword evidence="4" id="KW-0560">Oxidoreductase</keyword>
<feature type="chain" id="PRO_5022907639" evidence="2">
    <location>
        <begin position="31"/>
        <end position="876"/>
    </location>
</feature>
<dbReference type="SUPFAM" id="SSF48452">
    <property type="entry name" value="TPR-like"/>
    <property type="match status" value="1"/>
</dbReference>
<dbReference type="AlphaFoldDB" id="A0A5B9QV04"/>
<gene>
    <name evidence="4" type="primary">bcp_5</name>
    <name evidence="4" type="ORF">UC8_32040</name>
</gene>
<dbReference type="PROSITE" id="PS51352">
    <property type="entry name" value="THIOREDOXIN_2"/>
    <property type="match status" value="1"/>
</dbReference>
<dbReference type="Pfam" id="PF00578">
    <property type="entry name" value="AhpC-TSA"/>
    <property type="match status" value="1"/>
</dbReference>
<dbReference type="OrthoDB" id="9778494at2"/>
<evidence type="ECO:0000259" key="3">
    <source>
        <dbReference type="PROSITE" id="PS51352"/>
    </source>
</evidence>
<dbReference type="PANTHER" id="PTHR45588">
    <property type="entry name" value="TPR DOMAIN-CONTAINING PROTEIN"/>
    <property type="match status" value="1"/>
</dbReference>
<dbReference type="SUPFAM" id="SSF52833">
    <property type="entry name" value="Thioredoxin-like"/>
    <property type="match status" value="1"/>
</dbReference>
<keyword evidence="2" id="KW-0732">Signal</keyword>
<sequence length="876" mass="98245" precursor="true">MKYRFFATLFGLVAFISMASVAGMASVARAADSETKPDATGTADTESAETVEGEEEEVLAGHSYHGDFLNEGPRQAAYLMGGTGTVRFPITSEVPQTQAFIEQGIGQLYGFWYLEAERSFRHAAELDPNCAIAYWGAALATKSAPKRARGFIAEAVQRKDTVSKRERMYIEALDEYLNFGLKKDDTQSDDEEQKSKSLSRDEKKQRAEKYTKALEAIALEYPDDIEAKAFLALQLYDNRGELPNPSYLAVDGLLDKVFAAEPMHSAHHFRIHLWDNKKAEMALRSAALCGPASPRIAHMWHMPGHIYSKLKRYDDAAWQQEASARVDHAHMIRDRVLPDQIHNFAHNNEWLIRNLNNVGRVRDAIDLAKNMTELPRHPKYNTLDKRGSAYYGRLRLIETLSQYEMWHDAVELCQQACLQPTDKDKQQIERLRLLGSAAYMTANVQLADAALADLQQRLENKRAEQTKAGNEAAAEATEKAVDKAKVKQAGEQARRDAEASLAAAAEQPAAEQPEDKESGDSEPVENETVAADELIAQRVADAEQESRDQQLKAKSKEIDKARTAARKRLATPINDLVKAVAQVEAFRAIADEDWDAALPLLEKASRNVSPLLVAKVRLRCGDPAKAIADVNKEVDRNKNEVLPLAHLTELQFLAGDWDAAKQAFERLQEISASVDMQADIFQRLDVVAQRLGYEADWRAEPQLRDDLGERPDLDSLGPFRWQPSPAPSWKLTDAEDKLRTLDDYKNRPLVVIFYLGFGCLHCAEQLQAFAPMYEEFQEQGIEVLAISTEGKEDLRKSVKLYDGKPFPFPLTSDAGLETFKAYRAYDDFEDQPLHGTFLIDGDGKVRWQDIGFEPFMKPQFLLDEATRLLAPAAKAN</sequence>
<feature type="signal peptide" evidence="2">
    <location>
        <begin position="1"/>
        <end position="30"/>
    </location>
</feature>
<dbReference type="PANTHER" id="PTHR45588:SF1">
    <property type="entry name" value="WW DOMAIN-CONTAINING PROTEIN"/>
    <property type="match status" value="1"/>
</dbReference>
<keyword evidence="5" id="KW-1185">Reference proteome</keyword>
<accession>A0A5B9QV04</accession>
<dbReference type="InterPro" id="IPR013766">
    <property type="entry name" value="Thioredoxin_domain"/>
</dbReference>
<dbReference type="EMBL" id="CP042914">
    <property type="protein sequence ID" value="QEG41185.1"/>
    <property type="molecule type" value="Genomic_DNA"/>
</dbReference>
<name>A0A5B9QV04_9BACT</name>
<feature type="compositionally biased region" description="Basic and acidic residues" evidence="1">
    <location>
        <begin position="476"/>
        <end position="485"/>
    </location>
</feature>
<feature type="compositionally biased region" description="Basic and acidic residues" evidence="1">
    <location>
        <begin position="193"/>
        <end position="205"/>
    </location>
</feature>
<evidence type="ECO:0000313" key="4">
    <source>
        <dbReference type="EMBL" id="QEG41185.1"/>
    </source>
</evidence>
<dbReference type="GO" id="GO:0006950">
    <property type="term" value="P:response to stress"/>
    <property type="evidence" value="ECO:0007669"/>
    <property type="project" value="UniProtKB-ARBA"/>
</dbReference>
<dbReference type="GO" id="GO:0004601">
    <property type="term" value="F:peroxidase activity"/>
    <property type="evidence" value="ECO:0007669"/>
    <property type="project" value="UniProtKB-KW"/>
</dbReference>
<feature type="region of interest" description="Disordered" evidence="1">
    <location>
        <begin position="184"/>
        <end position="205"/>
    </location>
</feature>
<dbReference type="KEGG" id="rul:UC8_32040"/>
<protein>
    <submittedName>
        <fullName evidence="4">Peroxiredoxin</fullName>
        <ecNumber evidence="4">1.11.1.15</ecNumber>
    </submittedName>
</protein>
<feature type="region of interest" description="Disordered" evidence="1">
    <location>
        <begin position="462"/>
        <end position="526"/>
    </location>
</feature>
<feature type="compositionally biased region" description="Low complexity" evidence="1">
    <location>
        <begin position="499"/>
        <end position="511"/>
    </location>
</feature>
<dbReference type="Gene3D" id="1.25.40.10">
    <property type="entry name" value="Tetratricopeptide repeat domain"/>
    <property type="match status" value="2"/>
</dbReference>
<dbReference type="Proteomes" id="UP000325286">
    <property type="component" value="Chromosome"/>
</dbReference>
<dbReference type="RefSeq" id="WP_068139266.1">
    <property type="nucleotide sequence ID" value="NZ_CP042914.1"/>
</dbReference>
<evidence type="ECO:0000256" key="1">
    <source>
        <dbReference type="SAM" id="MobiDB-lite"/>
    </source>
</evidence>
<dbReference type="EC" id="1.11.1.15" evidence="4"/>